<feature type="domain" description="Lipoyl-binding" evidence="5">
    <location>
        <begin position="2"/>
        <end position="77"/>
    </location>
</feature>
<dbReference type="InterPro" id="IPR029058">
    <property type="entry name" value="AB_hydrolase_fold"/>
</dbReference>
<dbReference type="SUPFAM" id="SSF51230">
    <property type="entry name" value="Single hybrid motif"/>
    <property type="match status" value="1"/>
</dbReference>
<dbReference type="InterPro" id="IPR000073">
    <property type="entry name" value="AB_hydrolase_1"/>
</dbReference>
<evidence type="ECO:0000259" key="6">
    <source>
        <dbReference type="PROSITE" id="PS51826"/>
    </source>
</evidence>
<dbReference type="Pfam" id="PF02817">
    <property type="entry name" value="E3_binding"/>
    <property type="match status" value="1"/>
</dbReference>
<dbReference type="eggNOG" id="COG0508">
    <property type="taxonomic scope" value="Bacteria"/>
</dbReference>
<organism evidence="7 8">
    <name type="scientific">Chloroflexus aurantiacus (strain ATCC 29366 / DSM 635 / J-10-fl)</name>
    <dbReference type="NCBI Taxonomy" id="324602"/>
    <lineage>
        <taxon>Bacteria</taxon>
        <taxon>Bacillati</taxon>
        <taxon>Chloroflexota</taxon>
        <taxon>Chloroflexia</taxon>
        <taxon>Chloroflexales</taxon>
        <taxon>Chloroflexineae</taxon>
        <taxon>Chloroflexaceae</taxon>
        <taxon>Chloroflexus</taxon>
    </lineage>
</organism>
<reference evidence="8" key="1">
    <citation type="journal article" date="2011" name="BMC Genomics">
        <title>Complete genome sequence of the filamentous anoxygenic phototrophic bacterium Chloroflexus aurantiacus.</title>
        <authorList>
            <person name="Tang K.H."/>
            <person name="Barry K."/>
            <person name="Chertkov O."/>
            <person name="Dalin E."/>
            <person name="Han C.S."/>
            <person name="Hauser L.J."/>
            <person name="Honchak B.M."/>
            <person name="Karbach L.E."/>
            <person name="Land M.L."/>
            <person name="Lapidus A."/>
            <person name="Larimer F.W."/>
            <person name="Mikhailova N."/>
            <person name="Pitluck S."/>
            <person name="Pierson B.K."/>
            <person name="Blankenship R.E."/>
        </authorList>
    </citation>
    <scope>NUCLEOTIDE SEQUENCE [LARGE SCALE GENOMIC DNA]</scope>
    <source>
        <strain evidence="8">ATCC 29366 / DSM 635 / J-10-fl</strain>
    </source>
</reference>
<feature type="domain" description="Peripheral subunit-binding (PSBD)" evidence="6">
    <location>
        <begin position="120"/>
        <end position="157"/>
    </location>
</feature>
<dbReference type="SUPFAM" id="SSF53474">
    <property type="entry name" value="alpha/beta-Hydrolases"/>
    <property type="match status" value="1"/>
</dbReference>
<accession>A9WB60</accession>
<dbReference type="STRING" id="324602.Caur_3670"/>
<dbReference type="InterPro" id="IPR004167">
    <property type="entry name" value="PSBD"/>
</dbReference>
<dbReference type="KEGG" id="cau:Caur_3670"/>
<dbReference type="Gene3D" id="3.40.50.1820">
    <property type="entry name" value="alpha/beta hydrolase"/>
    <property type="match status" value="1"/>
</dbReference>
<dbReference type="Proteomes" id="UP000002008">
    <property type="component" value="Chromosome"/>
</dbReference>
<dbReference type="InterPro" id="IPR000089">
    <property type="entry name" value="Biotin_lipoyl"/>
</dbReference>
<dbReference type="PRINTS" id="PR00111">
    <property type="entry name" value="ABHYDROLASE"/>
</dbReference>
<dbReference type="AlphaFoldDB" id="A9WB60"/>
<dbReference type="InterPro" id="IPR011053">
    <property type="entry name" value="Single_hybrid_motif"/>
</dbReference>
<comment type="similarity">
    <text evidence="4">Belongs to the AB hydrolase superfamily. FUS2 hydrolase family.</text>
</comment>
<evidence type="ECO:0000259" key="5">
    <source>
        <dbReference type="PROSITE" id="PS50968"/>
    </source>
</evidence>
<evidence type="ECO:0000256" key="3">
    <source>
        <dbReference type="ARBA" id="ARBA00022823"/>
    </source>
</evidence>
<dbReference type="eggNOG" id="COG1073">
    <property type="taxonomic scope" value="Bacteria"/>
</dbReference>
<dbReference type="EnsemblBacteria" id="ABY36853">
    <property type="protein sequence ID" value="ABY36853"/>
    <property type="gene ID" value="Caur_3670"/>
</dbReference>
<evidence type="ECO:0000313" key="7">
    <source>
        <dbReference type="EMBL" id="ABY36853.1"/>
    </source>
</evidence>
<dbReference type="PROSITE" id="PS00189">
    <property type="entry name" value="LIPOYL"/>
    <property type="match status" value="1"/>
</dbReference>
<protein>
    <submittedName>
        <fullName evidence="7">Biotin/lipoyl attachment domain-containing protein</fullName>
    </submittedName>
</protein>
<dbReference type="Gene3D" id="4.10.320.10">
    <property type="entry name" value="E3-binding domain"/>
    <property type="match status" value="1"/>
</dbReference>
<dbReference type="PANTHER" id="PTHR22946:SF9">
    <property type="entry name" value="POLYKETIDE TRANSFERASE AF380"/>
    <property type="match status" value="1"/>
</dbReference>
<comment type="similarity">
    <text evidence="1">Belongs to the 2-oxoacid dehydrogenase family.</text>
</comment>
<dbReference type="PANTHER" id="PTHR22946">
    <property type="entry name" value="DIENELACTONE HYDROLASE DOMAIN-CONTAINING PROTEIN-RELATED"/>
    <property type="match status" value="1"/>
</dbReference>
<dbReference type="SUPFAM" id="SSF47005">
    <property type="entry name" value="Peripheral subunit-binding domain of 2-oxo acid dehydrogenase complex"/>
    <property type="match status" value="1"/>
</dbReference>
<keyword evidence="2" id="KW-0378">Hydrolase</keyword>
<dbReference type="Pfam" id="PF00364">
    <property type="entry name" value="Biotin_lipoyl"/>
    <property type="match status" value="1"/>
</dbReference>
<gene>
    <name evidence="7" type="ordered locus">Caur_3670</name>
</gene>
<evidence type="ECO:0000313" key="8">
    <source>
        <dbReference type="Proteomes" id="UP000002008"/>
    </source>
</evidence>
<evidence type="ECO:0000256" key="4">
    <source>
        <dbReference type="ARBA" id="ARBA00038115"/>
    </source>
</evidence>
<sequence length="465" mass="49848">MPTEVVMPKWGLSMQEGKINLWLKREGESVQQGEPIAEVETEKITNVVEAPVSGTLARLCYPEGSVVAVTKVIAYITAPGERLVEVAGNGAVETVPAPVAVQDTPAVSLPPAPARTAAPRAMPAARKLAQEHGIDLSTLVGSGPGGAIIREDVERAIAARATPVQPLQRVGFYSDGHRLDGLLYTPRDLAPGERRPGVVLLVGYTYLKTMVMPDIAKVLNAAGYVALVFDYRGFGESEGERGRLMPLEQVADARAALTFLSNQPTVDPERMAVIGISLGGAHAVTTAALDRRVRAAVALEPPGNGARWLRSLRRQWEWSQFLAHLAEDRRQRVLTGKSSLVDPLEIVLPDPESQAFLDQVAAEFPQMKVTLSLASAEALIEYAPEDIAGNIAPRPLLVIHGDADQLVPLAEAQAIVERAGATARLEVIPGMSHFNWVLPGSAGFIRVTNSIVEFLQQALPVVRSS</sequence>
<dbReference type="ESTHER" id="chlau-q3dwz5">
    <property type="family name" value="Xaa-Pro-like_dom"/>
</dbReference>
<dbReference type="RefSeq" id="WP_012259506.1">
    <property type="nucleotide sequence ID" value="NC_010175.1"/>
</dbReference>
<dbReference type="GO" id="GO:0016746">
    <property type="term" value="F:acyltransferase activity"/>
    <property type="evidence" value="ECO:0007669"/>
    <property type="project" value="InterPro"/>
</dbReference>
<dbReference type="InParanoid" id="A9WB60"/>
<dbReference type="InterPro" id="IPR050261">
    <property type="entry name" value="FrsA_esterase"/>
</dbReference>
<dbReference type="CDD" id="cd06849">
    <property type="entry name" value="lipoyl_domain"/>
    <property type="match status" value="1"/>
</dbReference>
<name>A9WB60_CHLAA</name>
<dbReference type="EMBL" id="CP000909">
    <property type="protein sequence ID" value="ABY36853.1"/>
    <property type="molecule type" value="Genomic_DNA"/>
</dbReference>
<dbReference type="PROSITE" id="PS51826">
    <property type="entry name" value="PSBD"/>
    <property type="match status" value="1"/>
</dbReference>
<dbReference type="Gene3D" id="2.40.50.100">
    <property type="match status" value="1"/>
</dbReference>
<dbReference type="InterPro" id="IPR003016">
    <property type="entry name" value="2-oxoA_DH_lipoyl-BS"/>
</dbReference>
<dbReference type="HOGENOM" id="CLU_525738_0_0_0"/>
<dbReference type="InterPro" id="IPR036625">
    <property type="entry name" value="E3-bd_dom_sf"/>
</dbReference>
<keyword evidence="8" id="KW-1185">Reference proteome</keyword>
<dbReference type="GO" id="GO:0052689">
    <property type="term" value="F:carboxylic ester hydrolase activity"/>
    <property type="evidence" value="ECO:0007669"/>
    <property type="project" value="UniProtKB-ARBA"/>
</dbReference>
<evidence type="ECO:0000256" key="1">
    <source>
        <dbReference type="ARBA" id="ARBA00007317"/>
    </source>
</evidence>
<keyword evidence="3" id="KW-0450">Lipoyl</keyword>
<dbReference type="PATRIC" id="fig|324602.8.peg.4126"/>
<dbReference type="Pfam" id="PF12146">
    <property type="entry name" value="Hydrolase_4"/>
    <property type="match status" value="1"/>
</dbReference>
<dbReference type="PROSITE" id="PS50968">
    <property type="entry name" value="BIOTINYL_LIPOYL"/>
    <property type="match status" value="1"/>
</dbReference>
<dbReference type="InterPro" id="IPR022742">
    <property type="entry name" value="Hydrolase_4"/>
</dbReference>
<evidence type="ECO:0000256" key="2">
    <source>
        <dbReference type="ARBA" id="ARBA00022801"/>
    </source>
</evidence>
<proteinExistence type="inferred from homology"/>